<dbReference type="PROSITE" id="PS50096">
    <property type="entry name" value="IQ"/>
    <property type="match status" value="1"/>
</dbReference>
<keyword evidence="7" id="KW-1185">Reference proteome</keyword>
<feature type="domain" description="EF-hand" evidence="5">
    <location>
        <begin position="413"/>
        <end position="448"/>
    </location>
</feature>
<feature type="compositionally biased region" description="Pro residues" evidence="4">
    <location>
        <begin position="920"/>
        <end position="929"/>
    </location>
</feature>
<dbReference type="PROSITE" id="PS00018">
    <property type="entry name" value="EF_HAND_1"/>
    <property type="match status" value="8"/>
</dbReference>
<dbReference type="Pfam" id="PF13499">
    <property type="entry name" value="EF-hand_7"/>
    <property type="match status" value="4"/>
</dbReference>
<feature type="region of interest" description="Disordered" evidence="4">
    <location>
        <begin position="302"/>
        <end position="354"/>
    </location>
</feature>
<evidence type="ECO:0000256" key="1">
    <source>
        <dbReference type="ARBA" id="ARBA00022723"/>
    </source>
</evidence>
<proteinExistence type="predicted"/>
<dbReference type="InterPro" id="IPR018247">
    <property type="entry name" value="EF_Hand_1_Ca_BS"/>
</dbReference>
<feature type="region of interest" description="Disordered" evidence="4">
    <location>
        <begin position="898"/>
        <end position="932"/>
    </location>
</feature>
<dbReference type="AlphaFoldDB" id="A0A0M0JEC9"/>
<dbReference type="CDD" id="cd00051">
    <property type="entry name" value="EFh"/>
    <property type="match status" value="3"/>
</dbReference>
<name>A0A0M0JEC9_9EUKA</name>
<dbReference type="InterPro" id="IPR002048">
    <property type="entry name" value="EF_hand_dom"/>
</dbReference>
<feature type="domain" description="EF-hand" evidence="5">
    <location>
        <begin position="223"/>
        <end position="258"/>
    </location>
</feature>
<dbReference type="Proteomes" id="UP000037460">
    <property type="component" value="Unassembled WGS sequence"/>
</dbReference>
<dbReference type="InterPro" id="IPR000048">
    <property type="entry name" value="IQ_motif_EF-hand-BS"/>
</dbReference>
<feature type="domain" description="EF-hand" evidence="5">
    <location>
        <begin position="92"/>
        <end position="127"/>
    </location>
</feature>
<dbReference type="PANTHER" id="PTHR34524">
    <property type="entry name" value="CALCYPHOSIN"/>
    <property type="match status" value="1"/>
</dbReference>
<feature type="compositionally biased region" description="Low complexity" evidence="4">
    <location>
        <begin position="747"/>
        <end position="764"/>
    </location>
</feature>
<sequence>MDGATLDVANAEEEENFDSGVRRKAQDFAAVDVDNDNKLDFDEFCAMVRDREEGEHTDEDLRQRFTELDADRSGKVDMNEYIRWALRDALARSSARVIDLFRQWDEDGSGVIERKEFRRAIRALGFDFIHDVSEIDLVFDDFDIDKDGTLDYNELNTMLRQGASVILDDALKVGAAGEIATQVRQTHKLRKHRAKGKALPSSVVLKVNSRLSVQQQLQQVLRDNAVRVIDIFREWDEDGDGLVSKKEFRNAVSALGYQAPREDVDAVFSLFDEDGSGMIEYGELKRALDIEDSDHKVQDAKLVSSTQQQKGSGGGAGKRKTPERGRPAPTAPAAPRADACRGATATSAPGELSEEDVVSMSKKLYDALKGVDPDLRHFFTLFKSVDKNGSGRITFEELGVLVRQKLGLREKHLSQTQLLALWKKLDIDATGFIDAGELSRFMRIGQREKKPMPDIGSTGGSIRQQMKAGRASGAAPADRVESVSGNPYDDVELLVEAAPLPLRVVGMPTGAMDQADMYDRHAAADGRRAPSAFERQLRSQLDGLLVGGEDDEQAGWPGAPPRQELTNALQQRRERVQMQAKQAHLEKESAAKVQAAARGHQARKEYEARRPKREWRFVKSHRRVVSVSESGSGPSTTMFYVQKHERLDLLAAEGSGRLMLDAADAQGRVVVEGSCVFDSALSALAITAQATAHVNANGQGAAAPALCSAPGEYLYTFRLEPRAGQLEAKLELKFQIESTFSDHDLASEPASEPAAQPAAATEAAYTHGAPTAHKTARERRREELASGPLLHLPTEVSTDAAYPSDPTAPNHYVPAAYELVGLGPGAHAYSPAPPSLLPDASGGGDPALGSGRGACFARAAAVEWQQRQSDARRGGAHLAALDLRAQQQLEAAGVAPFVPQPPAAAPPVSQRHAPRATPAAQPPPPPPHWPSYTYAYAQNGNYTYQPTEPYGSTAAPPQWGPAAYSPQYAAFVQQQQAAAASAYAQSKGVAPLRAAVDAVVAVGALQRGPRARVPGR</sequence>
<feature type="region of interest" description="Disordered" evidence="4">
    <location>
        <begin position="744"/>
        <end position="807"/>
    </location>
</feature>
<organism evidence="6 7">
    <name type="scientific">Chrysochromulina tobinii</name>
    <dbReference type="NCBI Taxonomy" id="1460289"/>
    <lineage>
        <taxon>Eukaryota</taxon>
        <taxon>Haptista</taxon>
        <taxon>Haptophyta</taxon>
        <taxon>Prymnesiophyceae</taxon>
        <taxon>Prymnesiales</taxon>
        <taxon>Chrysochromulinaceae</taxon>
        <taxon>Chrysochromulina</taxon>
    </lineage>
</organism>
<feature type="domain" description="EF-hand" evidence="5">
    <location>
        <begin position="130"/>
        <end position="165"/>
    </location>
</feature>
<feature type="domain" description="EF-hand" evidence="5">
    <location>
        <begin position="28"/>
        <end position="54"/>
    </location>
</feature>
<evidence type="ECO:0000313" key="7">
    <source>
        <dbReference type="Proteomes" id="UP000037460"/>
    </source>
</evidence>
<evidence type="ECO:0000256" key="2">
    <source>
        <dbReference type="ARBA" id="ARBA00022737"/>
    </source>
</evidence>
<dbReference type="GO" id="GO:0005509">
    <property type="term" value="F:calcium ion binding"/>
    <property type="evidence" value="ECO:0007669"/>
    <property type="project" value="InterPro"/>
</dbReference>
<evidence type="ECO:0000256" key="3">
    <source>
        <dbReference type="ARBA" id="ARBA00022837"/>
    </source>
</evidence>
<keyword evidence="3" id="KW-0106">Calcium</keyword>
<feature type="domain" description="EF-hand" evidence="5">
    <location>
        <begin position="259"/>
        <end position="294"/>
    </location>
</feature>
<dbReference type="PROSITE" id="PS50222">
    <property type="entry name" value="EF_HAND_2"/>
    <property type="match status" value="8"/>
</dbReference>
<evidence type="ECO:0000313" key="6">
    <source>
        <dbReference type="EMBL" id="KOO24583.1"/>
    </source>
</evidence>
<dbReference type="InterPro" id="IPR051581">
    <property type="entry name" value="Ca-bind"/>
</dbReference>
<reference evidence="7" key="1">
    <citation type="journal article" date="2015" name="PLoS Genet.">
        <title>Genome Sequence and Transcriptome Analyses of Chrysochromulina tobin: Metabolic Tools for Enhanced Algal Fitness in the Prominent Order Prymnesiales (Haptophyceae).</title>
        <authorList>
            <person name="Hovde B.T."/>
            <person name="Deodato C.R."/>
            <person name="Hunsperger H.M."/>
            <person name="Ryken S.A."/>
            <person name="Yost W."/>
            <person name="Jha R.K."/>
            <person name="Patterson J."/>
            <person name="Monnat R.J. Jr."/>
            <person name="Barlow S.B."/>
            <person name="Starkenburg S.R."/>
            <person name="Cattolico R.A."/>
        </authorList>
    </citation>
    <scope>NUCLEOTIDE SEQUENCE</scope>
    <source>
        <strain evidence="7">CCMP291</strain>
    </source>
</reference>
<feature type="compositionally biased region" description="Low complexity" evidence="4">
    <location>
        <begin position="327"/>
        <end position="345"/>
    </location>
</feature>
<evidence type="ECO:0000259" key="5">
    <source>
        <dbReference type="PROSITE" id="PS50222"/>
    </source>
</evidence>
<dbReference type="SMART" id="SM00015">
    <property type="entry name" value="IQ"/>
    <property type="match status" value="1"/>
</dbReference>
<feature type="domain" description="EF-hand" evidence="5">
    <location>
        <begin position="56"/>
        <end position="91"/>
    </location>
</feature>
<accession>A0A0M0JEC9</accession>
<dbReference type="Gene3D" id="1.10.238.10">
    <property type="entry name" value="EF-hand"/>
    <property type="match status" value="4"/>
</dbReference>
<dbReference type="SMART" id="SM00054">
    <property type="entry name" value="EFh"/>
    <property type="match status" value="8"/>
</dbReference>
<gene>
    <name evidence="6" type="ORF">Ctob_007068</name>
</gene>
<keyword evidence="1" id="KW-0479">Metal-binding</keyword>
<protein>
    <submittedName>
        <fullName evidence="6">Voltage dependent ion channel</fullName>
    </submittedName>
</protein>
<dbReference type="SUPFAM" id="SSF47473">
    <property type="entry name" value="EF-hand"/>
    <property type="match status" value="3"/>
</dbReference>
<keyword evidence="2" id="KW-0677">Repeat</keyword>
<evidence type="ECO:0000256" key="4">
    <source>
        <dbReference type="SAM" id="MobiDB-lite"/>
    </source>
</evidence>
<dbReference type="OrthoDB" id="10248537at2759"/>
<dbReference type="EMBL" id="JWZX01003078">
    <property type="protein sequence ID" value="KOO24583.1"/>
    <property type="molecule type" value="Genomic_DNA"/>
</dbReference>
<comment type="caution">
    <text evidence="6">The sequence shown here is derived from an EMBL/GenBank/DDBJ whole genome shotgun (WGS) entry which is preliminary data.</text>
</comment>
<dbReference type="InterPro" id="IPR011992">
    <property type="entry name" value="EF-hand-dom_pair"/>
</dbReference>
<feature type="domain" description="EF-hand" evidence="5">
    <location>
        <begin position="373"/>
        <end position="408"/>
    </location>
</feature>